<feature type="transmembrane region" description="Helical" evidence="7">
    <location>
        <begin position="60"/>
        <end position="80"/>
    </location>
</feature>
<proteinExistence type="inferred from homology"/>
<keyword evidence="7" id="KW-0050">Antiport</keyword>
<feature type="transmembrane region" description="Helical" evidence="7">
    <location>
        <begin position="294"/>
        <end position="317"/>
    </location>
</feature>
<dbReference type="RefSeq" id="WP_133589306.1">
    <property type="nucleotide sequence ID" value="NZ_CP037953.1"/>
</dbReference>
<evidence type="ECO:0000256" key="7">
    <source>
        <dbReference type="HAMAP-Rule" id="MF_01844"/>
    </source>
</evidence>
<evidence type="ECO:0000256" key="1">
    <source>
        <dbReference type="ARBA" id="ARBA00004429"/>
    </source>
</evidence>
<feature type="transmembrane region" description="Helical" evidence="7">
    <location>
        <begin position="365"/>
        <end position="387"/>
    </location>
</feature>
<evidence type="ECO:0000256" key="2">
    <source>
        <dbReference type="ARBA" id="ARBA00022475"/>
    </source>
</evidence>
<sequence length="396" mass="41937">MPLRIIQQFLRLEASSGMILLLMAVLAMIAANSPLASYYDALLNTRMGIHVGEAGINKPLLLWINDGLMAVFFFLVGLELKREIVIGELSAPANVVLPGMAAVGGFVMPALVYAFINQGDPANMAGWAIPAATDIAFALGILALLGSRVPKSLKLFLMTLAIIDDLLAIVVIAVFYSGNLSQWHLIASAICIAALALMSWRGVNRAAPYILVGLVFWVMVLKSGVHATLAGVITAFFIPMKNSNQDEPTVLESLEHNLHPYVAYLILPIFGFANAGVSLAGLKLDDVLATVPLGIALGLLIGKLVGVTGMVMIARMFRLAPLPSGAQFSHIIGVALLCGVGFTMSLFIASLAFEAGGNHPPNTDRLGILLGSIVSGTLGYLVLRFVAPKAKPEDIE</sequence>
<dbReference type="Proteomes" id="UP000295375">
    <property type="component" value="Unassembled WGS sequence"/>
</dbReference>
<dbReference type="GO" id="GO:0015385">
    <property type="term" value="F:sodium:proton antiporter activity"/>
    <property type="evidence" value="ECO:0007669"/>
    <property type="project" value="UniProtKB-UniRule"/>
</dbReference>
<dbReference type="InterPro" id="IPR004670">
    <property type="entry name" value="NhaA"/>
</dbReference>
<evidence type="ECO:0000256" key="4">
    <source>
        <dbReference type="ARBA" id="ARBA00022989"/>
    </source>
</evidence>
<keyword evidence="9" id="KW-1185">Reference proteome</keyword>
<keyword evidence="4 7" id="KW-1133">Transmembrane helix</keyword>
<reference evidence="8 9" key="1">
    <citation type="submission" date="2019-03" db="EMBL/GenBank/DDBJ databases">
        <title>Genomic Encyclopedia of Type Strains, Phase IV (KMG-IV): sequencing the most valuable type-strain genomes for metagenomic binning, comparative biology and taxonomic classification.</title>
        <authorList>
            <person name="Goeker M."/>
        </authorList>
    </citation>
    <scope>NUCLEOTIDE SEQUENCE [LARGE SCALE GENOMIC DNA]</scope>
    <source>
        <strain evidence="8 9">DSM 103792</strain>
    </source>
</reference>
<gene>
    <name evidence="7" type="primary">nhaA</name>
    <name evidence="8" type="ORF">EV696_10515</name>
</gene>
<comment type="caution">
    <text evidence="8">The sequence shown here is derived from an EMBL/GenBank/DDBJ whole genome shotgun (WGS) entry which is preliminary data.</text>
</comment>
<protein>
    <recommendedName>
        <fullName evidence="7">Na(+)/H(+) antiporter NhaA</fullName>
    </recommendedName>
    <alternativeName>
        <fullName evidence="7">Sodium/proton antiporter NhaA</fullName>
    </alternativeName>
</protein>
<organism evidence="8 9">
    <name type="scientific">Permianibacter aggregans</name>
    <dbReference type="NCBI Taxonomy" id="1510150"/>
    <lineage>
        <taxon>Bacteria</taxon>
        <taxon>Pseudomonadati</taxon>
        <taxon>Pseudomonadota</taxon>
        <taxon>Gammaproteobacteria</taxon>
        <taxon>Pseudomonadales</taxon>
        <taxon>Pseudomonadaceae</taxon>
        <taxon>Permianibacter</taxon>
    </lineage>
</organism>
<dbReference type="EMBL" id="SNYM01000005">
    <property type="protein sequence ID" value="TDQ49041.1"/>
    <property type="molecule type" value="Genomic_DNA"/>
</dbReference>
<comment type="catalytic activity">
    <reaction evidence="7">
        <text>Na(+)(in) + 2 H(+)(out) = Na(+)(out) + 2 H(+)(in)</text>
        <dbReference type="Rhea" id="RHEA:29251"/>
        <dbReference type="ChEBI" id="CHEBI:15378"/>
        <dbReference type="ChEBI" id="CHEBI:29101"/>
    </reaction>
</comment>
<dbReference type="OrthoDB" id="9808135at2"/>
<feature type="transmembrane region" description="Helical" evidence="7">
    <location>
        <begin position="92"/>
        <end position="115"/>
    </location>
</feature>
<keyword evidence="5 7" id="KW-0472">Membrane</keyword>
<dbReference type="NCBIfam" id="TIGR00773">
    <property type="entry name" value="NhaA"/>
    <property type="match status" value="1"/>
</dbReference>
<evidence type="ECO:0000256" key="5">
    <source>
        <dbReference type="ARBA" id="ARBA00023136"/>
    </source>
</evidence>
<evidence type="ECO:0000256" key="3">
    <source>
        <dbReference type="ARBA" id="ARBA00022692"/>
    </source>
</evidence>
<dbReference type="InterPro" id="IPR023171">
    <property type="entry name" value="Na/H_antiporter_dom_sf"/>
</dbReference>
<feature type="transmembrane region" description="Helical" evidence="7">
    <location>
        <begin position="182"/>
        <end position="200"/>
    </location>
</feature>
<comment type="subcellular location">
    <subcellularLocation>
        <location evidence="1">Cell inner membrane</location>
        <topology evidence="1">Multi-pass membrane protein</topology>
    </subcellularLocation>
    <subcellularLocation>
        <location evidence="7">Cell membrane</location>
        <topology evidence="7">Multi-pass membrane protein</topology>
    </subcellularLocation>
</comment>
<keyword evidence="3 7" id="KW-0812">Transmembrane</keyword>
<feature type="transmembrane region" description="Helical" evidence="7">
    <location>
        <begin position="258"/>
        <end position="282"/>
    </location>
</feature>
<comment type="function">
    <text evidence="7">Na(+)/H(+) antiporter that extrudes sodium in exchange for external protons.</text>
</comment>
<feature type="transmembrane region" description="Helical" evidence="7">
    <location>
        <begin position="12"/>
        <end position="31"/>
    </location>
</feature>
<accession>A0A4R6UPV7</accession>
<dbReference type="NCBIfam" id="NF007112">
    <property type="entry name" value="PRK09561.1"/>
    <property type="match status" value="1"/>
</dbReference>
<keyword evidence="7" id="KW-0915">Sodium</keyword>
<evidence type="ECO:0000313" key="8">
    <source>
        <dbReference type="EMBL" id="TDQ49041.1"/>
    </source>
</evidence>
<keyword evidence="2 7" id="KW-1003">Cell membrane</keyword>
<dbReference type="PANTHER" id="PTHR30341:SF0">
    <property type="entry name" value="NA(+)_H(+) ANTIPORTER NHAA"/>
    <property type="match status" value="1"/>
</dbReference>
<feature type="transmembrane region" description="Helical" evidence="7">
    <location>
        <begin position="127"/>
        <end position="146"/>
    </location>
</feature>
<comment type="similarity">
    <text evidence="7">Belongs to the NhaA Na(+)/H(+) (TC 2.A.33) antiporter family.</text>
</comment>
<evidence type="ECO:0000256" key="6">
    <source>
        <dbReference type="ARBA" id="ARBA00023201"/>
    </source>
</evidence>
<dbReference type="GO" id="GO:0006885">
    <property type="term" value="P:regulation of pH"/>
    <property type="evidence" value="ECO:0007669"/>
    <property type="project" value="UniProtKB-UniRule"/>
</dbReference>
<feature type="transmembrane region" description="Helical" evidence="7">
    <location>
        <begin position="155"/>
        <end position="176"/>
    </location>
</feature>
<keyword evidence="7" id="KW-0813">Transport</keyword>
<dbReference type="AlphaFoldDB" id="A0A4R6UPV7"/>
<feature type="transmembrane region" description="Helical" evidence="7">
    <location>
        <begin position="209"/>
        <end position="238"/>
    </location>
</feature>
<evidence type="ECO:0000313" key="9">
    <source>
        <dbReference type="Proteomes" id="UP000295375"/>
    </source>
</evidence>
<dbReference type="GO" id="GO:0005886">
    <property type="term" value="C:plasma membrane"/>
    <property type="evidence" value="ECO:0007669"/>
    <property type="project" value="UniProtKB-SubCell"/>
</dbReference>
<dbReference type="Gene3D" id="1.20.1530.10">
    <property type="entry name" value="Na+/H+ antiporter like domain"/>
    <property type="match status" value="1"/>
</dbReference>
<dbReference type="PANTHER" id="PTHR30341">
    <property type="entry name" value="SODIUM ION/PROTON ANTIPORTER NHAA-RELATED"/>
    <property type="match status" value="1"/>
</dbReference>
<feature type="transmembrane region" description="Helical" evidence="7">
    <location>
        <begin position="329"/>
        <end position="353"/>
    </location>
</feature>
<keyword evidence="7" id="KW-0406">Ion transport</keyword>
<name>A0A4R6UPV7_9GAMM</name>
<dbReference type="NCBIfam" id="NF007111">
    <property type="entry name" value="PRK09560.1"/>
    <property type="match status" value="1"/>
</dbReference>
<dbReference type="HAMAP" id="MF_01844">
    <property type="entry name" value="NhaA"/>
    <property type="match status" value="1"/>
</dbReference>
<dbReference type="Pfam" id="PF06965">
    <property type="entry name" value="Na_H_antiport_1"/>
    <property type="match status" value="1"/>
</dbReference>
<keyword evidence="6 7" id="KW-0739">Sodium transport</keyword>